<accession>A0A2C6KM88</accession>
<dbReference type="GeneID" id="94431915"/>
<organism evidence="1 2">
    <name type="scientific">Cystoisospora suis</name>
    <dbReference type="NCBI Taxonomy" id="483139"/>
    <lineage>
        <taxon>Eukaryota</taxon>
        <taxon>Sar</taxon>
        <taxon>Alveolata</taxon>
        <taxon>Apicomplexa</taxon>
        <taxon>Conoidasida</taxon>
        <taxon>Coccidia</taxon>
        <taxon>Eucoccidiorida</taxon>
        <taxon>Eimeriorina</taxon>
        <taxon>Sarcocystidae</taxon>
        <taxon>Cystoisospora</taxon>
    </lineage>
</organism>
<feature type="non-terminal residue" evidence="1">
    <location>
        <position position="1"/>
    </location>
</feature>
<dbReference type="VEuPathDB" id="ToxoDB:CSUI_008576"/>
<reference evidence="1 2" key="1">
    <citation type="journal article" date="2017" name="Int. J. Parasitol.">
        <title>The genome of the protozoan parasite Cystoisospora suis and a reverse vaccinology approach to identify vaccine candidates.</title>
        <authorList>
            <person name="Palmieri N."/>
            <person name="Shrestha A."/>
            <person name="Ruttkowski B."/>
            <person name="Beck T."/>
            <person name="Vogl C."/>
            <person name="Tomley F."/>
            <person name="Blake D.P."/>
            <person name="Joachim A."/>
        </authorList>
    </citation>
    <scope>NUCLEOTIDE SEQUENCE [LARGE SCALE GENOMIC DNA]</scope>
    <source>
        <strain evidence="1 2">Wien I</strain>
    </source>
</reference>
<name>A0A2C6KM88_9APIC</name>
<comment type="caution">
    <text evidence="1">The sequence shown here is derived from an EMBL/GenBank/DDBJ whole genome shotgun (WGS) entry which is preliminary data.</text>
</comment>
<dbReference type="EMBL" id="MIGC01004838">
    <property type="protein sequence ID" value="PHJ17602.1"/>
    <property type="molecule type" value="Genomic_DNA"/>
</dbReference>
<evidence type="ECO:0000313" key="2">
    <source>
        <dbReference type="Proteomes" id="UP000221165"/>
    </source>
</evidence>
<protein>
    <submittedName>
        <fullName evidence="1">Uncharacterized protein</fullName>
    </submittedName>
</protein>
<sequence length="77" mass="8534">GEGARISRGLGAGQQGFVEQQKLLARVVEALEQLAAKQAVDPLAARRWDLEKDVFFAGLVLHAQTEEPQEHPPFREK</sequence>
<dbReference type="AlphaFoldDB" id="A0A2C6KM88"/>
<dbReference type="Proteomes" id="UP000221165">
    <property type="component" value="Unassembled WGS sequence"/>
</dbReference>
<evidence type="ECO:0000313" key="1">
    <source>
        <dbReference type="EMBL" id="PHJ17602.1"/>
    </source>
</evidence>
<proteinExistence type="predicted"/>
<dbReference type="RefSeq" id="XP_067919320.1">
    <property type="nucleotide sequence ID" value="XM_068068704.1"/>
</dbReference>
<keyword evidence="2" id="KW-1185">Reference proteome</keyword>
<gene>
    <name evidence="1" type="ORF">CSUI_008576</name>
</gene>